<protein>
    <submittedName>
        <fullName evidence="1">Uncharacterized protein</fullName>
    </submittedName>
</protein>
<proteinExistence type="predicted"/>
<sequence>MANAATFNTNNTINIYENIQPGRTVQVWYTTTPNTLDANTDDYEDVTGLPGSTADVTILGACYKLLSFLDAGRINLSSAEADLNDTKNPYNSGASASRYVFALYQQRLQEEALKLQDKFPIRIHYTK</sequence>
<dbReference type="AlphaFoldDB" id="A0A964XS74"/>
<dbReference type="Proteomes" id="UP000713222">
    <property type="component" value="Unassembled WGS sequence"/>
</dbReference>
<gene>
    <name evidence="1" type="ORF">EBV32_05925</name>
</gene>
<dbReference type="EMBL" id="RGET01000191">
    <property type="protein sequence ID" value="NBN88606.1"/>
    <property type="molecule type" value="Genomic_DNA"/>
</dbReference>
<reference evidence="1" key="1">
    <citation type="submission" date="2018-10" db="EMBL/GenBank/DDBJ databases">
        <title>Iterative Subtractive Binning of Freshwater Chronoseries Metagenomes Recovers Nearly Complete Genomes from over Four Hundred Novel Species.</title>
        <authorList>
            <person name="Rodriguez-R L.M."/>
            <person name="Tsementzi D."/>
            <person name="Luo C."/>
            <person name="Konstantinidis K.T."/>
        </authorList>
    </citation>
    <scope>NUCLEOTIDE SEQUENCE</scope>
    <source>
        <strain evidence="1">WB7_6_001</strain>
    </source>
</reference>
<accession>A0A964XS74</accession>
<evidence type="ECO:0000313" key="1">
    <source>
        <dbReference type="EMBL" id="NBN88606.1"/>
    </source>
</evidence>
<organism evidence="1 2">
    <name type="scientific">Candidatus Fonsibacter lacus</name>
    <dbReference type="NCBI Taxonomy" id="2576439"/>
    <lineage>
        <taxon>Bacteria</taxon>
        <taxon>Pseudomonadati</taxon>
        <taxon>Pseudomonadota</taxon>
        <taxon>Alphaproteobacteria</taxon>
        <taxon>Candidatus Pelagibacterales</taxon>
        <taxon>Candidatus Pelagibacterales incertae sedis</taxon>
        <taxon>Candidatus Fonsibacter</taxon>
    </lineage>
</organism>
<comment type="caution">
    <text evidence="1">The sequence shown here is derived from an EMBL/GenBank/DDBJ whole genome shotgun (WGS) entry which is preliminary data.</text>
</comment>
<evidence type="ECO:0000313" key="2">
    <source>
        <dbReference type="Proteomes" id="UP000713222"/>
    </source>
</evidence>
<name>A0A964XS74_9PROT</name>